<keyword evidence="1" id="KW-0238">DNA-binding</keyword>
<dbReference type="InterPro" id="IPR036390">
    <property type="entry name" value="WH_DNA-bd_sf"/>
</dbReference>
<dbReference type="InterPro" id="IPR011991">
    <property type="entry name" value="ArsR-like_HTH"/>
</dbReference>
<dbReference type="AlphaFoldDB" id="A0A1G9AT77"/>
<name>A0A1G9AT77_9BACI</name>
<dbReference type="InterPro" id="IPR001845">
    <property type="entry name" value="HTH_ArsR_DNA-bd_dom"/>
</dbReference>
<gene>
    <name evidence="3" type="ORF">SAMN05216243_2679</name>
</gene>
<dbReference type="SMART" id="SM00418">
    <property type="entry name" value="HTH_ARSR"/>
    <property type="match status" value="1"/>
</dbReference>
<dbReference type="Pfam" id="PF01022">
    <property type="entry name" value="HTH_5"/>
    <property type="match status" value="1"/>
</dbReference>
<dbReference type="Gene3D" id="1.10.10.10">
    <property type="entry name" value="Winged helix-like DNA-binding domain superfamily/Winged helix DNA-binding domain"/>
    <property type="match status" value="1"/>
</dbReference>
<organism evidence="3 4">
    <name type="scientific">Sediminibacillus albus</name>
    <dbReference type="NCBI Taxonomy" id="407036"/>
    <lineage>
        <taxon>Bacteria</taxon>
        <taxon>Bacillati</taxon>
        <taxon>Bacillota</taxon>
        <taxon>Bacilli</taxon>
        <taxon>Bacillales</taxon>
        <taxon>Bacillaceae</taxon>
        <taxon>Sediminibacillus</taxon>
    </lineage>
</organism>
<dbReference type="Proteomes" id="UP000198694">
    <property type="component" value="Unassembled WGS sequence"/>
</dbReference>
<dbReference type="EMBL" id="FNFL01000004">
    <property type="protein sequence ID" value="SDK29830.1"/>
    <property type="molecule type" value="Genomic_DNA"/>
</dbReference>
<evidence type="ECO:0000256" key="1">
    <source>
        <dbReference type="ARBA" id="ARBA00023125"/>
    </source>
</evidence>
<dbReference type="InterPro" id="IPR036388">
    <property type="entry name" value="WH-like_DNA-bd_sf"/>
</dbReference>
<keyword evidence="4" id="KW-1185">Reference proteome</keyword>
<evidence type="ECO:0000259" key="2">
    <source>
        <dbReference type="SMART" id="SM00418"/>
    </source>
</evidence>
<accession>A0A1G9AT77</accession>
<dbReference type="GO" id="GO:0003700">
    <property type="term" value="F:DNA-binding transcription factor activity"/>
    <property type="evidence" value="ECO:0007669"/>
    <property type="project" value="InterPro"/>
</dbReference>
<dbReference type="PANTHER" id="PTHR38600">
    <property type="entry name" value="TRANSCRIPTIONAL REGULATORY PROTEIN"/>
    <property type="match status" value="1"/>
</dbReference>
<dbReference type="OrthoDB" id="1691727at2"/>
<dbReference type="SUPFAM" id="SSF46785">
    <property type="entry name" value="Winged helix' DNA-binding domain"/>
    <property type="match status" value="1"/>
</dbReference>
<dbReference type="PANTHER" id="PTHR38600:SF2">
    <property type="entry name" value="SLL0088 PROTEIN"/>
    <property type="match status" value="1"/>
</dbReference>
<sequence length="211" mass="24723">MEQMMTLKTFEQLKALSDPFRGQLMMRLMEKPYTGQQLAAQFNLSRAKIHYHLKELAKNDLVEIVKTEEKNGIIQKFYQSTARGFSPSEQLLPYKEDLSEASRQMYTQMLERTKMRVLTAPPEAFQQEKATSDPSEWSHLSSTWEITATEEQFKRWLKKFFSLMEELRETSAEAEKDANGKLYSITAFGFEIDEPLFQRINLPEQNKKESD</sequence>
<feature type="domain" description="HTH arsR-type" evidence="2">
    <location>
        <begin position="11"/>
        <end position="97"/>
    </location>
</feature>
<dbReference type="STRING" id="407036.SAMN05216243_2679"/>
<evidence type="ECO:0000313" key="3">
    <source>
        <dbReference type="EMBL" id="SDK29830.1"/>
    </source>
</evidence>
<dbReference type="GO" id="GO:0003677">
    <property type="term" value="F:DNA binding"/>
    <property type="evidence" value="ECO:0007669"/>
    <property type="project" value="UniProtKB-KW"/>
</dbReference>
<dbReference type="CDD" id="cd00090">
    <property type="entry name" value="HTH_ARSR"/>
    <property type="match status" value="1"/>
</dbReference>
<evidence type="ECO:0000313" key="4">
    <source>
        <dbReference type="Proteomes" id="UP000198694"/>
    </source>
</evidence>
<reference evidence="3 4" key="1">
    <citation type="submission" date="2016-10" db="EMBL/GenBank/DDBJ databases">
        <authorList>
            <person name="de Groot N.N."/>
        </authorList>
    </citation>
    <scope>NUCLEOTIDE SEQUENCE [LARGE SCALE GENOMIC DNA]</scope>
    <source>
        <strain evidence="3 4">CGMCC 1.6502</strain>
    </source>
</reference>
<dbReference type="RefSeq" id="WP_093215111.1">
    <property type="nucleotide sequence ID" value="NZ_FNFL01000004.1"/>
</dbReference>
<protein>
    <submittedName>
        <fullName evidence="3">Helix-turn-helix domain-containing protein</fullName>
    </submittedName>
</protein>
<proteinExistence type="predicted"/>